<dbReference type="EMBL" id="JBHULC010000004">
    <property type="protein sequence ID" value="MFD2520233.1"/>
    <property type="molecule type" value="Genomic_DNA"/>
</dbReference>
<feature type="coiled-coil region" evidence="1">
    <location>
        <begin position="161"/>
        <end position="224"/>
    </location>
</feature>
<keyword evidence="2" id="KW-0472">Membrane</keyword>
<dbReference type="RefSeq" id="WP_340235645.1">
    <property type="nucleotide sequence ID" value="NZ_JBBEWC010000004.1"/>
</dbReference>
<keyword evidence="1" id="KW-0175">Coiled coil</keyword>
<organism evidence="3 4">
    <name type="scientific">Emticicia soli</name>
    <dbReference type="NCBI Taxonomy" id="2027878"/>
    <lineage>
        <taxon>Bacteria</taxon>
        <taxon>Pseudomonadati</taxon>
        <taxon>Bacteroidota</taxon>
        <taxon>Cytophagia</taxon>
        <taxon>Cytophagales</taxon>
        <taxon>Leadbetterellaceae</taxon>
        <taxon>Emticicia</taxon>
    </lineage>
</organism>
<sequence length="322" mass="36422">MLEPINKRERILAQRKFVGVYILSLIITALITYFWTRSTTDKLKAENEQLNKLMSLLVSIDSVGSQLNTLNKIDESFGKNQESKVLSYEEDLKVNKAENTMRIIINKVKADSASFVAGVAVENRKVVAGVIDHIDVLLGNWTILKLLRGFVKKGETDFSAIENCKRELEMSRMDVKNLENQLRMASMMRQGPTSTPSHSSGGNCEKYIEENLNLKLKVKDLENEISHKAAPVAPPPSSIIINNSDANADARRMLVEADCSKMRGMEGRKRKSKSEIERLYDDAYKTLKQIVDNPEVNANLKTLAQEKIKEILKYKKSIPFED</sequence>
<evidence type="ECO:0000313" key="3">
    <source>
        <dbReference type="EMBL" id="MFD2520233.1"/>
    </source>
</evidence>
<name>A0ABW5J4Y9_9BACT</name>
<proteinExistence type="predicted"/>
<evidence type="ECO:0000256" key="1">
    <source>
        <dbReference type="SAM" id="Coils"/>
    </source>
</evidence>
<reference evidence="4" key="1">
    <citation type="journal article" date="2019" name="Int. J. Syst. Evol. Microbiol.">
        <title>The Global Catalogue of Microorganisms (GCM) 10K type strain sequencing project: providing services to taxonomists for standard genome sequencing and annotation.</title>
        <authorList>
            <consortium name="The Broad Institute Genomics Platform"/>
            <consortium name="The Broad Institute Genome Sequencing Center for Infectious Disease"/>
            <person name="Wu L."/>
            <person name="Ma J."/>
        </authorList>
    </citation>
    <scope>NUCLEOTIDE SEQUENCE [LARGE SCALE GENOMIC DNA]</scope>
    <source>
        <strain evidence="4">KCTC 52344</strain>
    </source>
</reference>
<keyword evidence="2" id="KW-0812">Transmembrane</keyword>
<comment type="caution">
    <text evidence="3">The sequence shown here is derived from an EMBL/GenBank/DDBJ whole genome shotgun (WGS) entry which is preliminary data.</text>
</comment>
<evidence type="ECO:0000256" key="2">
    <source>
        <dbReference type="SAM" id="Phobius"/>
    </source>
</evidence>
<keyword evidence="2" id="KW-1133">Transmembrane helix</keyword>
<protein>
    <submittedName>
        <fullName evidence="3">Uncharacterized protein</fullName>
    </submittedName>
</protein>
<feature type="transmembrane region" description="Helical" evidence="2">
    <location>
        <begin position="17"/>
        <end position="35"/>
    </location>
</feature>
<accession>A0ABW5J4Y9</accession>
<evidence type="ECO:0000313" key="4">
    <source>
        <dbReference type="Proteomes" id="UP001597510"/>
    </source>
</evidence>
<keyword evidence="4" id="KW-1185">Reference proteome</keyword>
<dbReference type="Proteomes" id="UP001597510">
    <property type="component" value="Unassembled WGS sequence"/>
</dbReference>
<gene>
    <name evidence="3" type="ORF">ACFSR2_05010</name>
</gene>